<dbReference type="GO" id="GO:0033765">
    <property type="term" value="F:steroid dehydrogenase activity, acting on the CH-CH group of donors"/>
    <property type="evidence" value="ECO:0007669"/>
    <property type="project" value="UniProtKB-ARBA"/>
</dbReference>
<evidence type="ECO:0000256" key="8">
    <source>
        <dbReference type="ARBA" id="ARBA00049922"/>
    </source>
</evidence>
<dbReference type="EC" id="1.3.99.33" evidence="3"/>
<comment type="cofactor">
    <cofactor evidence="2">
        <name>FAD</name>
        <dbReference type="ChEBI" id="CHEBI:57692"/>
    </cofactor>
</comment>
<keyword evidence="6" id="KW-0274">FAD</keyword>
<dbReference type="Gene3D" id="3.90.1010.20">
    <property type="match status" value="1"/>
</dbReference>
<evidence type="ECO:0000256" key="3">
    <source>
        <dbReference type="ARBA" id="ARBA00013137"/>
    </source>
</evidence>
<evidence type="ECO:0000256" key="9">
    <source>
        <dbReference type="SAM" id="MobiDB-lite"/>
    </source>
</evidence>
<accession>A0A3Q8CD49</accession>
<comment type="cofactor">
    <cofactor evidence="1">
        <name>FMN</name>
        <dbReference type="ChEBI" id="CHEBI:58210"/>
    </cofactor>
</comment>
<dbReference type="SUPFAM" id="SSF51905">
    <property type="entry name" value="FAD/NAD(P)-binding domain"/>
    <property type="match status" value="1"/>
</dbReference>
<dbReference type="Gene3D" id="3.90.700.10">
    <property type="entry name" value="Succinate dehydrogenase/fumarate reductase flavoprotein, catalytic domain"/>
    <property type="match status" value="1"/>
</dbReference>
<dbReference type="Pfam" id="PF04205">
    <property type="entry name" value="FMN_bind"/>
    <property type="match status" value="1"/>
</dbReference>
<dbReference type="EMBL" id="CP018180">
    <property type="protein sequence ID" value="AUJ32902.1"/>
    <property type="molecule type" value="Genomic_DNA"/>
</dbReference>
<dbReference type="SUPFAM" id="SSF52218">
    <property type="entry name" value="Flavoproteins"/>
    <property type="match status" value="1"/>
</dbReference>
<dbReference type="InterPro" id="IPR029039">
    <property type="entry name" value="Flavoprotein-like_sf"/>
</dbReference>
<evidence type="ECO:0000256" key="1">
    <source>
        <dbReference type="ARBA" id="ARBA00001917"/>
    </source>
</evidence>
<feature type="region of interest" description="Disordered" evidence="9">
    <location>
        <begin position="665"/>
        <end position="686"/>
    </location>
</feature>
<evidence type="ECO:0000256" key="7">
    <source>
        <dbReference type="ARBA" id="ARBA00023002"/>
    </source>
</evidence>
<gene>
    <name evidence="11" type="ORF">BSQ50_10350</name>
</gene>
<protein>
    <recommendedName>
        <fullName evidence="4">Urocanate reductase</fullName>
        <ecNumber evidence="3">1.3.99.33</ecNumber>
    </recommendedName>
</protein>
<dbReference type="Pfam" id="PF03358">
    <property type="entry name" value="FMN_red"/>
    <property type="match status" value="1"/>
</dbReference>
<organism evidence="11 12">
    <name type="scientific">Liquorilactobacillus nagelii</name>
    <dbReference type="NCBI Taxonomy" id="82688"/>
    <lineage>
        <taxon>Bacteria</taxon>
        <taxon>Bacillati</taxon>
        <taxon>Bacillota</taxon>
        <taxon>Bacilli</taxon>
        <taxon>Lactobacillales</taxon>
        <taxon>Lactobacillaceae</taxon>
        <taxon>Liquorilactobacillus</taxon>
    </lineage>
</organism>
<dbReference type="Pfam" id="PF00890">
    <property type="entry name" value="FAD_binding_2"/>
    <property type="match status" value="1"/>
</dbReference>
<dbReference type="SMART" id="SM00900">
    <property type="entry name" value="FMN_bind"/>
    <property type="match status" value="1"/>
</dbReference>
<dbReference type="GO" id="GO:0010181">
    <property type="term" value="F:FMN binding"/>
    <property type="evidence" value="ECO:0007669"/>
    <property type="project" value="InterPro"/>
</dbReference>
<comment type="catalytic activity">
    <reaction evidence="8">
        <text>dihydrourocanate + A = urocanate + AH2</text>
        <dbReference type="Rhea" id="RHEA:36059"/>
        <dbReference type="ChEBI" id="CHEBI:13193"/>
        <dbReference type="ChEBI" id="CHEBI:17499"/>
        <dbReference type="ChEBI" id="CHEBI:27247"/>
        <dbReference type="ChEBI" id="CHEBI:72991"/>
        <dbReference type="EC" id="1.3.99.33"/>
    </reaction>
</comment>
<dbReference type="RefSeq" id="WP_148127144.1">
    <property type="nucleotide sequence ID" value="NZ_CP018180.1"/>
</dbReference>
<name>A0A3Q8CD49_9LACO</name>
<dbReference type="InterPro" id="IPR007329">
    <property type="entry name" value="FMN-bd"/>
</dbReference>
<evidence type="ECO:0000259" key="10">
    <source>
        <dbReference type="SMART" id="SM00900"/>
    </source>
</evidence>
<dbReference type="InterPro" id="IPR027477">
    <property type="entry name" value="Succ_DH/fumarate_Rdtase_cat_sf"/>
</dbReference>
<dbReference type="Proteomes" id="UP000324497">
    <property type="component" value="Chromosome"/>
</dbReference>
<evidence type="ECO:0000256" key="6">
    <source>
        <dbReference type="ARBA" id="ARBA00022827"/>
    </source>
</evidence>
<evidence type="ECO:0000313" key="12">
    <source>
        <dbReference type="Proteomes" id="UP000324497"/>
    </source>
</evidence>
<dbReference type="InterPro" id="IPR050315">
    <property type="entry name" value="FAD-oxidoreductase_2"/>
</dbReference>
<dbReference type="InterPro" id="IPR003953">
    <property type="entry name" value="FAD-dep_OxRdtase_2_FAD-bd"/>
</dbReference>
<dbReference type="AlphaFoldDB" id="A0A3Q8CD49"/>
<dbReference type="SUPFAM" id="SSF56425">
    <property type="entry name" value="Succinate dehydrogenase/fumarate reductase flavoprotein, catalytic domain"/>
    <property type="match status" value="1"/>
</dbReference>
<proteinExistence type="predicted"/>
<feature type="compositionally biased region" description="Polar residues" evidence="9">
    <location>
        <begin position="667"/>
        <end position="686"/>
    </location>
</feature>
<reference evidence="11 12" key="1">
    <citation type="submission" date="2016-11" db="EMBL/GenBank/DDBJ databases">
        <title>Interaction between Lactobacillus species and yeast in water kefir.</title>
        <authorList>
            <person name="Behr J."/>
            <person name="Xu D."/>
            <person name="Vogel R.F."/>
        </authorList>
    </citation>
    <scope>NUCLEOTIDE SEQUENCE [LARGE SCALE GENOMIC DNA]</scope>
    <source>
        <strain evidence="11 12">TMW 1.1827</strain>
    </source>
</reference>
<dbReference type="InterPro" id="IPR005025">
    <property type="entry name" value="FMN_Rdtase-like_dom"/>
</dbReference>
<dbReference type="Gene3D" id="3.40.50.360">
    <property type="match status" value="1"/>
</dbReference>
<keyword evidence="5" id="KW-0285">Flavoprotein</keyword>
<dbReference type="PANTHER" id="PTHR43400">
    <property type="entry name" value="FUMARATE REDUCTASE"/>
    <property type="match status" value="1"/>
</dbReference>
<evidence type="ECO:0000313" key="11">
    <source>
        <dbReference type="EMBL" id="AUJ32902.1"/>
    </source>
</evidence>
<evidence type="ECO:0000256" key="2">
    <source>
        <dbReference type="ARBA" id="ARBA00001974"/>
    </source>
</evidence>
<evidence type="ECO:0000256" key="4">
    <source>
        <dbReference type="ARBA" id="ARBA00015872"/>
    </source>
</evidence>
<feature type="domain" description="FMN-binding" evidence="10">
    <location>
        <begin position="715"/>
        <end position="789"/>
    </location>
</feature>
<sequence>MKLVAIVGNNNRRSYNRYLLQYMQQHFVSQAEIELQEIGQLPLFNEDLLKDFPTTVKSLIAKVEAADGLIIATPEYDHSMPAALKSMLEWLSASYHTLRKKPIMIVGASFGAQGTVRAQMDLRHVLDAPGVEAYVLPGNEFMLPHCQSAFNDKLQLKDPKTVVFLETCFNNFLQYIELLSNKRPAKNSLADYNWDATYDVIVLGFGGAGATAARFAADAGAKVLLVDAAPEGHEGGNTRYAGQVIGSATDFDQMKSYYQQLTYPLELNEEIIDAYVEGMTKMPTYFKQFLNVKEPYSVKAHWQETSMLHGMVPEYPEYSGSKAYDLLLVHQGTFDSAFWKNLRQQVLQRQKQIDVWFSSPAKHLLQDPVTQTILGVEIDHQHVPLKIQALNGVVLATGGFENNQQMIQDYLAAESLVPLGTLYNKGAGIHLAQEVGADLWHMHNYESLGLTLKMPTGKRGRILFAWTDLASGSAFVIGDDGNRYFNETEPNRHGHLASHGTWRIPVHNVHPYLIFDQQKFTDLQTAKLLPVDNFADLLIKADNLEDLAQLLHLPTNSLVKTNQLFDHFVDQNCDDQFQRQPETMRKLTAGPYYALALQQTMLNTQGGPRRNVRSEVLNSAGQPIPHLYSAGELGGCSANLYQGGNNLAECLIFGKIAGENAARAKQPTMTANQPASESNTQLNSSATSFSLKSDITKEAGFTTGTNQYLGRSNAGMGNEVIVRVTYSNQKIQNIEILKQSESGDIGLKALRELPQKMIAGNTADVDVVSGATVSSHALIQAVKQALAKATAK</sequence>
<evidence type="ECO:0000256" key="5">
    <source>
        <dbReference type="ARBA" id="ARBA00022630"/>
    </source>
</evidence>
<dbReference type="GO" id="GO:0008202">
    <property type="term" value="P:steroid metabolic process"/>
    <property type="evidence" value="ECO:0007669"/>
    <property type="project" value="UniProtKB-ARBA"/>
</dbReference>
<dbReference type="PANTHER" id="PTHR43400:SF10">
    <property type="entry name" value="3-OXOSTEROID 1-DEHYDROGENASE"/>
    <property type="match status" value="1"/>
</dbReference>
<keyword evidence="12" id="KW-1185">Reference proteome</keyword>
<dbReference type="Gene3D" id="3.50.50.60">
    <property type="entry name" value="FAD/NAD(P)-binding domain"/>
    <property type="match status" value="1"/>
</dbReference>
<dbReference type="GO" id="GO:0016020">
    <property type="term" value="C:membrane"/>
    <property type="evidence" value="ECO:0007669"/>
    <property type="project" value="InterPro"/>
</dbReference>
<dbReference type="InterPro" id="IPR036188">
    <property type="entry name" value="FAD/NAD-bd_sf"/>
</dbReference>
<keyword evidence="7" id="KW-0560">Oxidoreductase</keyword>
<dbReference type="KEGG" id="lng:BSQ50_10350"/>